<keyword evidence="7" id="KW-0539">Nucleus</keyword>
<dbReference type="GO" id="GO:0006970">
    <property type="term" value="P:response to osmotic stress"/>
    <property type="evidence" value="ECO:0007669"/>
    <property type="project" value="EnsemblMetazoa"/>
</dbReference>
<keyword evidence="4" id="KW-0862">Zinc</keyword>
<keyword evidence="5" id="KW-0805">Transcription regulation</keyword>
<dbReference type="OrthoDB" id="515401at2759"/>
<keyword evidence="6" id="KW-0804">Transcription</keyword>
<feature type="region of interest" description="Disordered" evidence="9">
    <location>
        <begin position="1"/>
        <end position="27"/>
    </location>
</feature>
<dbReference type="GO" id="GO:0045944">
    <property type="term" value="P:positive regulation of transcription by RNA polymerase II"/>
    <property type="evidence" value="ECO:0007669"/>
    <property type="project" value="EnsemblMetazoa"/>
</dbReference>
<dbReference type="GO" id="GO:0000122">
    <property type="term" value="P:negative regulation of transcription by RNA polymerase II"/>
    <property type="evidence" value="ECO:0007669"/>
    <property type="project" value="TreeGrafter"/>
</dbReference>
<keyword evidence="2" id="KW-0479">Metal-binding</keyword>
<feature type="region of interest" description="Disordered" evidence="9">
    <location>
        <begin position="291"/>
        <end position="321"/>
    </location>
</feature>
<reference evidence="12" key="1">
    <citation type="submission" date="2011-07" db="EMBL/GenBank/DDBJ databases">
        <authorList>
            <consortium name="Caenorhabditis brenneri Sequencing and Analysis Consortium"/>
            <person name="Wilson R.K."/>
        </authorList>
    </citation>
    <scope>NUCLEOTIDE SEQUENCE [LARGE SCALE GENOMIC DNA]</scope>
    <source>
        <strain evidence="12">PB2801</strain>
    </source>
</reference>
<evidence type="ECO:0000256" key="6">
    <source>
        <dbReference type="ARBA" id="ARBA00023163"/>
    </source>
</evidence>
<dbReference type="STRING" id="135651.G0MAJ4"/>
<evidence type="ECO:0000256" key="7">
    <source>
        <dbReference type="ARBA" id="ARBA00023242"/>
    </source>
</evidence>
<evidence type="ECO:0000259" key="10">
    <source>
        <dbReference type="PROSITE" id="PS50114"/>
    </source>
</evidence>
<feature type="compositionally biased region" description="Basic residues" evidence="9">
    <location>
        <begin position="310"/>
        <end position="321"/>
    </location>
</feature>
<comment type="subcellular location">
    <subcellularLocation>
        <location evidence="1">Nucleus</location>
    </subcellularLocation>
</comment>
<feature type="compositionally biased region" description="Low complexity" evidence="9">
    <location>
        <begin position="1"/>
        <end position="18"/>
    </location>
</feature>
<dbReference type="Proteomes" id="UP000008068">
    <property type="component" value="Unassembled WGS sequence"/>
</dbReference>
<dbReference type="SMART" id="SM00401">
    <property type="entry name" value="ZnF_GATA"/>
    <property type="match status" value="1"/>
</dbReference>
<evidence type="ECO:0000256" key="4">
    <source>
        <dbReference type="ARBA" id="ARBA00022833"/>
    </source>
</evidence>
<dbReference type="HOGENOM" id="CLU_075147_0_0_1"/>
<dbReference type="eggNOG" id="KOG1601">
    <property type="taxonomic scope" value="Eukaryota"/>
</dbReference>
<dbReference type="FunCoup" id="G0MAJ4">
    <property type="interactions" value="133"/>
</dbReference>
<dbReference type="EMBL" id="GL379788">
    <property type="protein sequence ID" value="EGT40406.1"/>
    <property type="molecule type" value="Genomic_DNA"/>
</dbReference>
<organism evidence="12">
    <name type="scientific">Caenorhabditis brenneri</name>
    <name type="common">Nematode worm</name>
    <dbReference type="NCBI Taxonomy" id="135651"/>
    <lineage>
        <taxon>Eukaryota</taxon>
        <taxon>Metazoa</taxon>
        <taxon>Ecdysozoa</taxon>
        <taxon>Nematoda</taxon>
        <taxon>Chromadorea</taxon>
        <taxon>Rhabditida</taxon>
        <taxon>Rhabditina</taxon>
        <taxon>Rhabditomorpha</taxon>
        <taxon>Rhabditoidea</taxon>
        <taxon>Rhabditidae</taxon>
        <taxon>Peloderinae</taxon>
        <taxon>Caenorhabditis</taxon>
    </lineage>
</organism>
<evidence type="ECO:0000313" key="12">
    <source>
        <dbReference type="Proteomes" id="UP000008068"/>
    </source>
</evidence>
<dbReference type="Gene3D" id="3.30.50.10">
    <property type="entry name" value="Erythroid Transcription Factor GATA-1, subunit A"/>
    <property type="match status" value="1"/>
</dbReference>
<dbReference type="GO" id="GO:0045165">
    <property type="term" value="P:cell fate commitment"/>
    <property type="evidence" value="ECO:0007669"/>
    <property type="project" value="TreeGrafter"/>
</dbReference>
<name>G0MAJ4_CAEBE</name>
<dbReference type="GO" id="GO:0000978">
    <property type="term" value="F:RNA polymerase II cis-regulatory region sequence-specific DNA binding"/>
    <property type="evidence" value="ECO:0007669"/>
    <property type="project" value="TreeGrafter"/>
</dbReference>
<dbReference type="InterPro" id="IPR013088">
    <property type="entry name" value="Znf_NHR/GATA"/>
</dbReference>
<dbReference type="GO" id="GO:0007040">
    <property type="term" value="P:lysosome organization"/>
    <property type="evidence" value="ECO:0007669"/>
    <property type="project" value="EnsemblMetazoa"/>
</dbReference>
<evidence type="ECO:0000256" key="8">
    <source>
        <dbReference type="PROSITE-ProRule" id="PRU00094"/>
    </source>
</evidence>
<dbReference type="Pfam" id="PF00320">
    <property type="entry name" value="GATA"/>
    <property type="match status" value="1"/>
</dbReference>
<dbReference type="FunFam" id="3.30.50.10:FF:000045">
    <property type="entry name" value="Transcription factor elt-7"/>
    <property type="match status" value="1"/>
</dbReference>
<proteinExistence type="predicted"/>
<dbReference type="GO" id="GO:0061629">
    <property type="term" value="F:RNA polymerase II-specific DNA-binding transcription factor binding"/>
    <property type="evidence" value="ECO:0007669"/>
    <property type="project" value="EnsemblMetazoa"/>
</dbReference>
<dbReference type="PANTHER" id="PTHR10071:SF322">
    <property type="entry name" value="TRANSCRIPTION FACTOR ELT-3"/>
    <property type="match status" value="1"/>
</dbReference>
<evidence type="ECO:0000256" key="2">
    <source>
        <dbReference type="ARBA" id="ARBA00022723"/>
    </source>
</evidence>
<dbReference type="InterPro" id="IPR039355">
    <property type="entry name" value="Transcription_factor_GATA"/>
</dbReference>
<evidence type="ECO:0000256" key="1">
    <source>
        <dbReference type="ARBA" id="ARBA00004123"/>
    </source>
</evidence>
<dbReference type="OMA" id="PGISNFM"/>
<dbReference type="CDD" id="cd00202">
    <property type="entry name" value="ZnF_GATA"/>
    <property type="match status" value="1"/>
</dbReference>
<dbReference type="AlphaFoldDB" id="G0MAJ4"/>
<evidence type="ECO:0000256" key="9">
    <source>
        <dbReference type="SAM" id="MobiDB-lite"/>
    </source>
</evidence>
<dbReference type="GO" id="GO:0005634">
    <property type="term" value="C:nucleus"/>
    <property type="evidence" value="ECO:0007669"/>
    <property type="project" value="UniProtKB-SubCell"/>
</dbReference>
<dbReference type="GO" id="GO:0008340">
    <property type="term" value="P:determination of adult lifespan"/>
    <property type="evidence" value="ECO:0007669"/>
    <property type="project" value="EnsemblMetazoa"/>
</dbReference>
<evidence type="ECO:0000256" key="3">
    <source>
        <dbReference type="ARBA" id="ARBA00022771"/>
    </source>
</evidence>
<sequence>MDNPNYYSTSPYSSTSSSGTRESRMNTPMPAAYSEENFNNLYLVQEPNDHWMAPQETYWNGGGSPPSEYQYHQQSHPAIQPPYQTQLPGISNFMKDSQISVKPASYYSAGSPTMNDYRVEKVTNTLLDPYVHIDQPTYADFTNAQVLSHQQEMLQMNFSNPLSNSYINTAQVAQTQQMPFNIFELNLSNFATFQPACDTSLPVINNSPTHAYTTMNNFTPPPQDPLVIEPKPVKKRMAAVQCHQNSICSNCKTRETTLWRRNGEGGVECNACNLYFRKNNRKRPLSLRKDGIMKRNRRPRNESPSAVMRAHQRAHGHTAAC</sequence>
<dbReference type="PANTHER" id="PTHR10071">
    <property type="entry name" value="TRANSCRIPTION FACTOR GATA FAMILY MEMBER"/>
    <property type="match status" value="1"/>
</dbReference>
<accession>G0MAJ4</accession>
<dbReference type="GO" id="GO:0000981">
    <property type="term" value="F:DNA-binding transcription factor activity, RNA polymerase II-specific"/>
    <property type="evidence" value="ECO:0007669"/>
    <property type="project" value="TreeGrafter"/>
</dbReference>
<dbReference type="PRINTS" id="PR00619">
    <property type="entry name" value="GATAZNFINGER"/>
</dbReference>
<dbReference type="GO" id="GO:0008270">
    <property type="term" value="F:zinc ion binding"/>
    <property type="evidence" value="ECO:0007669"/>
    <property type="project" value="UniProtKB-KW"/>
</dbReference>
<dbReference type="GO" id="GO:0006979">
    <property type="term" value="P:response to oxidative stress"/>
    <property type="evidence" value="ECO:0007669"/>
    <property type="project" value="EnsemblMetazoa"/>
</dbReference>
<dbReference type="InParanoid" id="G0MAJ4"/>
<protein>
    <submittedName>
        <fullName evidence="11">CBN-ELT-3 protein</fullName>
    </submittedName>
</protein>
<dbReference type="PROSITE" id="PS00344">
    <property type="entry name" value="GATA_ZN_FINGER_1"/>
    <property type="match status" value="1"/>
</dbReference>
<dbReference type="InterPro" id="IPR000679">
    <property type="entry name" value="Znf_GATA"/>
</dbReference>
<keyword evidence="3 8" id="KW-0863">Zinc-finger</keyword>
<evidence type="ECO:0000313" key="11">
    <source>
        <dbReference type="EMBL" id="EGT40406.1"/>
    </source>
</evidence>
<feature type="domain" description="GATA-type" evidence="10">
    <location>
        <begin position="242"/>
        <end position="295"/>
    </location>
</feature>
<gene>
    <name evidence="11" type="primary">Cbn-elt-3</name>
    <name evidence="11" type="ORF">CAEBREN_16869</name>
</gene>
<evidence type="ECO:0000256" key="5">
    <source>
        <dbReference type="ARBA" id="ARBA00023015"/>
    </source>
</evidence>
<dbReference type="PROSITE" id="PS50114">
    <property type="entry name" value="GATA_ZN_FINGER_2"/>
    <property type="match status" value="1"/>
</dbReference>
<dbReference type="SUPFAM" id="SSF57716">
    <property type="entry name" value="Glucocorticoid receptor-like (DNA-binding domain)"/>
    <property type="match status" value="1"/>
</dbReference>
<keyword evidence="12" id="KW-1185">Reference proteome</keyword>